<proteinExistence type="predicted"/>
<evidence type="ECO:0000313" key="2">
    <source>
        <dbReference type="EMBL" id="GAH38044.1"/>
    </source>
</evidence>
<feature type="domain" description="Xylose isomerase-like TIM barrel" evidence="1">
    <location>
        <begin position="27"/>
        <end position="271"/>
    </location>
</feature>
<dbReference type="InterPro" id="IPR050312">
    <property type="entry name" value="IolE/XylAMocC-like"/>
</dbReference>
<dbReference type="Pfam" id="PF01261">
    <property type="entry name" value="AP_endonuc_2"/>
    <property type="match status" value="1"/>
</dbReference>
<dbReference type="PANTHER" id="PTHR12110:SF21">
    <property type="entry name" value="XYLOSE ISOMERASE-LIKE TIM BARREL DOMAIN-CONTAINING PROTEIN"/>
    <property type="match status" value="1"/>
</dbReference>
<gene>
    <name evidence="2" type="ORF">S03H2_10840</name>
</gene>
<dbReference type="InterPro" id="IPR036237">
    <property type="entry name" value="Xyl_isomerase-like_sf"/>
</dbReference>
<dbReference type="InterPro" id="IPR013022">
    <property type="entry name" value="Xyl_isomerase-like_TIM-brl"/>
</dbReference>
<sequence length="298" mass="33509">MKKISIGSWAYTIGPYEKNPVQWDEVIRKVAELGFDGIELGGFPPHPNPDKLPNKEQRDACKKQVADLGLAFSGLAADLWSQHLIDTDDNTAYLETFRKNLQFCVDVGIPAIRVDTVQPPTIFDTVDYETALKRVVDTWKICAADAADAGVRMAWEFEPGFAFNKPSDVYRILEEIPNKNFGLMYDACHGYMVACTGARQPGEKEILPGGIMEFTQKLRGRINHIHLIDSDGTLHNNETSTHAPFGEGKIDFDALLPELAKNDMGHDWWTIDLCFWADAWKVTEQCKKAVDELNQKYG</sequence>
<comment type="caution">
    <text evidence="2">The sequence shown here is derived from an EMBL/GenBank/DDBJ whole genome shotgun (WGS) entry which is preliminary data.</text>
</comment>
<dbReference type="EMBL" id="BARU01005551">
    <property type="protein sequence ID" value="GAH38044.1"/>
    <property type="molecule type" value="Genomic_DNA"/>
</dbReference>
<accession>X1G907</accession>
<reference evidence="2" key="1">
    <citation type="journal article" date="2014" name="Front. Microbiol.">
        <title>High frequency of phylogenetically diverse reductive dehalogenase-homologous genes in deep subseafloor sedimentary metagenomes.</title>
        <authorList>
            <person name="Kawai M."/>
            <person name="Futagami T."/>
            <person name="Toyoda A."/>
            <person name="Takaki Y."/>
            <person name="Nishi S."/>
            <person name="Hori S."/>
            <person name="Arai W."/>
            <person name="Tsubouchi T."/>
            <person name="Morono Y."/>
            <person name="Uchiyama I."/>
            <person name="Ito T."/>
            <person name="Fujiyama A."/>
            <person name="Inagaki F."/>
            <person name="Takami H."/>
        </authorList>
    </citation>
    <scope>NUCLEOTIDE SEQUENCE</scope>
    <source>
        <strain evidence="2">Expedition CK06-06</strain>
    </source>
</reference>
<dbReference type="PANTHER" id="PTHR12110">
    <property type="entry name" value="HYDROXYPYRUVATE ISOMERASE"/>
    <property type="match status" value="1"/>
</dbReference>
<dbReference type="AlphaFoldDB" id="X1G907"/>
<dbReference type="Gene3D" id="3.20.20.150">
    <property type="entry name" value="Divalent-metal-dependent TIM barrel enzymes"/>
    <property type="match status" value="1"/>
</dbReference>
<dbReference type="SUPFAM" id="SSF51658">
    <property type="entry name" value="Xylose isomerase-like"/>
    <property type="match status" value="1"/>
</dbReference>
<name>X1G907_9ZZZZ</name>
<organism evidence="2">
    <name type="scientific">marine sediment metagenome</name>
    <dbReference type="NCBI Taxonomy" id="412755"/>
    <lineage>
        <taxon>unclassified sequences</taxon>
        <taxon>metagenomes</taxon>
        <taxon>ecological metagenomes</taxon>
    </lineage>
</organism>
<evidence type="ECO:0000259" key="1">
    <source>
        <dbReference type="Pfam" id="PF01261"/>
    </source>
</evidence>
<protein>
    <recommendedName>
        <fullName evidence="1">Xylose isomerase-like TIM barrel domain-containing protein</fullName>
    </recommendedName>
</protein>